<sequence length="62" mass="6903">MRAVVYDAFGQLPVVRQVDDPTPSARGAVLRVSATGLCRSDWHGWLGHDPDIRRFPHVPGHE</sequence>
<proteinExistence type="predicted"/>
<dbReference type="Gene3D" id="3.90.180.10">
    <property type="entry name" value="Medium-chain alcohol dehydrogenases, catalytic domain"/>
    <property type="match status" value="1"/>
</dbReference>
<dbReference type="PANTHER" id="PTHR43401">
    <property type="entry name" value="L-THREONINE 3-DEHYDROGENASE"/>
    <property type="match status" value="1"/>
</dbReference>
<dbReference type="AlphaFoldDB" id="A0A6J4UDA6"/>
<evidence type="ECO:0000313" key="3">
    <source>
        <dbReference type="EMBL" id="CAA9546083.1"/>
    </source>
</evidence>
<dbReference type="InterPro" id="IPR050129">
    <property type="entry name" value="Zn_alcohol_dh"/>
</dbReference>
<dbReference type="InterPro" id="IPR011032">
    <property type="entry name" value="GroES-like_sf"/>
</dbReference>
<evidence type="ECO:0000256" key="1">
    <source>
        <dbReference type="ARBA" id="ARBA00023002"/>
    </source>
</evidence>
<feature type="non-terminal residue" evidence="3">
    <location>
        <position position="62"/>
    </location>
</feature>
<reference evidence="3" key="1">
    <citation type="submission" date="2020-02" db="EMBL/GenBank/DDBJ databases">
        <authorList>
            <person name="Meier V. D."/>
        </authorList>
    </citation>
    <scope>NUCLEOTIDE SEQUENCE</scope>
    <source>
        <strain evidence="3">AVDCRST_MAG79</strain>
    </source>
</reference>
<dbReference type="InterPro" id="IPR013154">
    <property type="entry name" value="ADH-like_N"/>
</dbReference>
<dbReference type="EMBL" id="CADCWC010000348">
    <property type="protein sequence ID" value="CAA9546083.1"/>
    <property type="molecule type" value="Genomic_DNA"/>
</dbReference>
<accession>A0A6J4UDA6</accession>
<evidence type="ECO:0000259" key="2">
    <source>
        <dbReference type="Pfam" id="PF08240"/>
    </source>
</evidence>
<organism evidence="3">
    <name type="scientific">uncultured Thermoleophilia bacterium</name>
    <dbReference type="NCBI Taxonomy" id="1497501"/>
    <lineage>
        <taxon>Bacteria</taxon>
        <taxon>Bacillati</taxon>
        <taxon>Actinomycetota</taxon>
        <taxon>Thermoleophilia</taxon>
        <taxon>environmental samples</taxon>
    </lineage>
</organism>
<protein>
    <submittedName>
        <fullName evidence="3">Alcohol dehydrogenase</fullName>
        <ecNumber evidence="3">1.1.1.1</ecNumber>
    </submittedName>
</protein>
<name>A0A6J4UDA6_9ACTN</name>
<dbReference type="SUPFAM" id="SSF50129">
    <property type="entry name" value="GroES-like"/>
    <property type="match status" value="1"/>
</dbReference>
<dbReference type="Pfam" id="PF08240">
    <property type="entry name" value="ADH_N"/>
    <property type="match status" value="1"/>
</dbReference>
<dbReference type="PANTHER" id="PTHR43401:SF5">
    <property type="entry name" value="ALCOHOL DEHYDROGENASE-RELATED"/>
    <property type="match status" value="1"/>
</dbReference>
<keyword evidence="1 3" id="KW-0560">Oxidoreductase</keyword>
<feature type="domain" description="Alcohol dehydrogenase-like N-terminal" evidence="2">
    <location>
        <begin position="28"/>
        <end position="62"/>
    </location>
</feature>
<dbReference type="GO" id="GO:0004022">
    <property type="term" value="F:alcohol dehydrogenase (NAD+) activity"/>
    <property type="evidence" value="ECO:0007669"/>
    <property type="project" value="UniProtKB-EC"/>
</dbReference>
<gene>
    <name evidence="3" type="ORF">AVDCRST_MAG79-2310</name>
</gene>
<dbReference type="EC" id="1.1.1.1" evidence="3"/>